<reference evidence="1 2" key="1">
    <citation type="submission" date="2024-01" db="EMBL/GenBank/DDBJ databases">
        <title>Genome assemblies of Stephania.</title>
        <authorList>
            <person name="Yang L."/>
        </authorList>
    </citation>
    <scope>NUCLEOTIDE SEQUENCE [LARGE SCALE GENOMIC DNA]</scope>
    <source>
        <strain evidence="1">YNDBR</strain>
        <tissue evidence="1">Leaf</tissue>
    </source>
</reference>
<organism evidence="1 2">
    <name type="scientific">Stephania yunnanensis</name>
    <dbReference type="NCBI Taxonomy" id="152371"/>
    <lineage>
        <taxon>Eukaryota</taxon>
        <taxon>Viridiplantae</taxon>
        <taxon>Streptophyta</taxon>
        <taxon>Embryophyta</taxon>
        <taxon>Tracheophyta</taxon>
        <taxon>Spermatophyta</taxon>
        <taxon>Magnoliopsida</taxon>
        <taxon>Ranunculales</taxon>
        <taxon>Menispermaceae</taxon>
        <taxon>Menispermoideae</taxon>
        <taxon>Cissampelideae</taxon>
        <taxon>Stephania</taxon>
    </lineage>
</organism>
<dbReference type="EMBL" id="JBBNAF010000006">
    <property type="protein sequence ID" value="KAK9134805.1"/>
    <property type="molecule type" value="Genomic_DNA"/>
</dbReference>
<keyword evidence="2" id="KW-1185">Reference proteome</keyword>
<comment type="caution">
    <text evidence="1">The sequence shown here is derived from an EMBL/GenBank/DDBJ whole genome shotgun (WGS) entry which is preliminary data.</text>
</comment>
<sequence length="58" mass="6877">MGLLIDGERERERERVWIEKKGRGSDELFEEDDPLGRLLYPSTMWGVWARMNHAQTTN</sequence>
<proteinExistence type="predicted"/>
<dbReference type="AlphaFoldDB" id="A0AAP0JKV8"/>
<gene>
    <name evidence="1" type="ORF">Syun_014135</name>
</gene>
<name>A0AAP0JKV8_9MAGN</name>
<protein>
    <submittedName>
        <fullName evidence="1">Uncharacterized protein</fullName>
    </submittedName>
</protein>
<evidence type="ECO:0000313" key="2">
    <source>
        <dbReference type="Proteomes" id="UP001420932"/>
    </source>
</evidence>
<dbReference type="Proteomes" id="UP001420932">
    <property type="component" value="Unassembled WGS sequence"/>
</dbReference>
<evidence type="ECO:0000313" key="1">
    <source>
        <dbReference type="EMBL" id="KAK9134805.1"/>
    </source>
</evidence>
<accession>A0AAP0JKV8</accession>